<keyword evidence="2" id="KW-1185">Reference proteome</keyword>
<dbReference type="InterPro" id="IPR025350">
    <property type="entry name" value="DUF4254"/>
</dbReference>
<accession>A0AAJ3NV94</accession>
<evidence type="ECO:0000313" key="2">
    <source>
        <dbReference type="Proteomes" id="UP000193387"/>
    </source>
</evidence>
<dbReference type="Pfam" id="PF14063">
    <property type="entry name" value="DUF4254"/>
    <property type="match status" value="1"/>
</dbReference>
<dbReference type="Proteomes" id="UP000193387">
    <property type="component" value="Unassembled WGS sequence"/>
</dbReference>
<name>A0AAJ3NV94_9MYCO</name>
<gene>
    <name evidence="1" type="ORF">AWC23_05425</name>
</gene>
<organism evidence="1 2">
    <name type="scientific">Mycobacterium saskatchewanense</name>
    <dbReference type="NCBI Taxonomy" id="220927"/>
    <lineage>
        <taxon>Bacteria</taxon>
        <taxon>Bacillati</taxon>
        <taxon>Actinomycetota</taxon>
        <taxon>Actinomycetes</taxon>
        <taxon>Mycobacteriales</taxon>
        <taxon>Mycobacteriaceae</taxon>
        <taxon>Mycobacterium</taxon>
        <taxon>Mycobacterium simiae complex</taxon>
    </lineage>
</organism>
<protein>
    <submittedName>
        <fullName evidence="1">Uncharacterized protein</fullName>
    </submittedName>
</protein>
<evidence type="ECO:0000313" key="1">
    <source>
        <dbReference type="EMBL" id="ORW74225.1"/>
    </source>
</evidence>
<dbReference type="AlphaFoldDB" id="A0AAJ3NV94"/>
<reference evidence="1 2" key="1">
    <citation type="submission" date="2016-01" db="EMBL/GenBank/DDBJ databases">
        <title>The new phylogeny of the genus Mycobacterium.</title>
        <authorList>
            <person name="Tarcisio F."/>
            <person name="Conor M."/>
            <person name="Antonella G."/>
            <person name="Elisabetta G."/>
            <person name="Giulia F.S."/>
            <person name="Sara T."/>
            <person name="Anna F."/>
            <person name="Clotilde B."/>
            <person name="Roberto B."/>
            <person name="Veronica D.S."/>
            <person name="Fabio R."/>
            <person name="Monica P."/>
            <person name="Olivier J."/>
            <person name="Enrico T."/>
            <person name="Nicola S."/>
        </authorList>
    </citation>
    <scope>NUCLEOTIDE SEQUENCE [LARGE SCALE GENOMIC DNA]</scope>
    <source>
        <strain evidence="1 2">DSM 44616</strain>
    </source>
</reference>
<dbReference type="RefSeq" id="WP_158090675.1">
    <property type="nucleotide sequence ID" value="NZ_AP022573.1"/>
</dbReference>
<dbReference type="EMBL" id="LQPR01000010">
    <property type="protein sequence ID" value="ORW74225.1"/>
    <property type="molecule type" value="Genomic_DNA"/>
</dbReference>
<proteinExistence type="predicted"/>
<sequence>MNNDSHRRNLGSHSHLEPGVRLVARRFEMLGFRTYRGCEGHPAAGASGLELRHVGIVPSDDSERVMPAASLQRLAAAANSAAVGRSRVQVEVREGDRCFDSSSPRAIDIVFAPRSDLAPRDYFEHLASTYAEFCDRLEPDCGRRPARRPLRNGVAADVSGESAGGELLWAIRHFYDTALSWHCKEPVTSPASDGIAAKALDLHALNFGLWHHEDAVRRPGVADGEVARRKRRIDHLNAERNAAVEDIDSTVLERVTSNAGAPLHTETPGTIVDRLSILTLRLLHTNRAQDPGAHLAVLGEQYDDLYRGLQRMLTDLEAGGVRIKVYRQFKAVGQRGHCALFETRDT</sequence>
<comment type="caution">
    <text evidence="1">The sequence shown here is derived from an EMBL/GenBank/DDBJ whole genome shotgun (WGS) entry which is preliminary data.</text>
</comment>